<protein>
    <recommendedName>
        <fullName evidence="3">DUF4220 domain-containing protein</fullName>
    </recommendedName>
</protein>
<gene>
    <name evidence="4" type="ORF">EUGRSUZ_J02412</name>
</gene>
<evidence type="ECO:0000256" key="1">
    <source>
        <dbReference type="SAM" id="MobiDB-lite"/>
    </source>
</evidence>
<dbReference type="Pfam" id="PF04578">
    <property type="entry name" value="DUF594"/>
    <property type="match status" value="1"/>
</dbReference>
<dbReference type="InterPro" id="IPR007658">
    <property type="entry name" value="DUF594"/>
</dbReference>
<dbReference type="InParanoid" id="A0A059AI94"/>
<dbReference type="Pfam" id="PF13968">
    <property type="entry name" value="DUF4220"/>
    <property type="match status" value="1"/>
</dbReference>
<name>A0A059AI94_EUCGR</name>
<keyword evidence="2" id="KW-1133">Transmembrane helix</keyword>
<dbReference type="Gramene" id="KCW53120">
    <property type="protein sequence ID" value="KCW53120"/>
    <property type="gene ID" value="EUGRSUZ_J02412"/>
</dbReference>
<evidence type="ECO:0000256" key="2">
    <source>
        <dbReference type="SAM" id="Phobius"/>
    </source>
</evidence>
<feature type="region of interest" description="Disordered" evidence="1">
    <location>
        <begin position="213"/>
        <end position="237"/>
    </location>
</feature>
<reference evidence="4" key="1">
    <citation type="submission" date="2013-07" db="EMBL/GenBank/DDBJ databases">
        <title>The genome of Eucalyptus grandis.</title>
        <authorList>
            <person name="Schmutz J."/>
            <person name="Hayes R."/>
            <person name="Myburg A."/>
            <person name="Tuskan G."/>
            <person name="Grattapaglia D."/>
            <person name="Rokhsar D.S."/>
        </authorList>
    </citation>
    <scope>NUCLEOTIDE SEQUENCE</scope>
    <source>
        <tissue evidence="4">Leaf extractions</tissue>
    </source>
</reference>
<accession>A0A059AI94</accession>
<dbReference type="InterPro" id="IPR025315">
    <property type="entry name" value="DUF4220"/>
</dbReference>
<dbReference type="STRING" id="71139.A0A059AI94"/>
<feature type="transmembrane region" description="Helical" evidence="2">
    <location>
        <begin position="292"/>
        <end position="313"/>
    </location>
</feature>
<feature type="transmembrane region" description="Helical" evidence="2">
    <location>
        <begin position="261"/>
        <end position="280"/>
    </location>
</feature>
<feature type="compositionally biased region" description="Basic and acidic residues" evidence="1">
    <location>
        <begin position="221"/>
        <end position="237"/>
    </location>
</feature>
<dbReference type="EMBL" id="KK198762">
    <property type="protein sequence ID" value="KCW53120.1"/>
    <property type="molecule type" value="Genomic_DNA"/>
</dbReference>
<sequence>MGFPLLPENTRELWKEWELRLLVLLSLFLQLTLVTRVSEEIHLQETKGTIDPKSQITAFWAPFLLLHLGGPDTITVYALTDNELWLRQMARLCVQIALAFYIYFMALSGSTLSILAVGMILLGFIKYVERTLCLYLGSKGQLRDSMLLYPDFGPIYPRILEQYTLRKEEGYQVGIDEVLEFSAPEDLSANSGQGIDQEKATTLAKAYEFPQLQRPGGQQAHVHEPSEHESRDGFSDRGSRARVHVRSSLHQGTVAEPAWGIIRWVINLSVLCAMLVFFSLQDRKDYPKVDVYITFLLISAAILLEIYSVLLAISSDWVDLWRLQRPGGSTISSAVAFLQICPNPRWSNSVAQFSLLKLSIKRRNRTFSKLYPRLAKLDEKLEKNYISYKGFKRNIKEWTFNHTRDAVDYLEQDRNLNSGLKSLKLVSEVLKRSNNGHLNWSVNDMEFDQSILIWQIATELFHYKDLEKSRGEISEHIKDFKMSKLDSRYMLYLLVLHPSMLPTGIDVLRYEDTSVDAQKFFEDKLEMLSKKETGINSSAVKTLAQNLFKKEKNDHTGVESCSEAHKSTESRDLCEVCHLLLHVGTQLPATKIRGGKSRSVLFDACHLASQLNKIESEDLGRKWKLIGKVWAKFLIYAACLSRGYQHSENLSRGGELITHVWLLMAHLGVVEPVQTSEKQCITKLVLD</sequence>
<dbReference type="PANTHER" id="PTHR31325">
    <property type="entry name" value="OS01G0798800 PROTEIN-RELATED"/>
    <property type="match status" value="1"/>
</dbReference>
<keyword evidence="2" id="KW-0472">Membrane</keyword>
<dbReference type="AlphaFoldDB" id="A0A059AI94"/>
<evidence type="ECO:0000259" key="3">
    <source>
        <dbReference type="Pfam" id="PF13968"/>
    </source>
</evidence>
<organism evidence="4">
    <name type="scientific">Eucalyptus grandis</name>
    <name type="common">Flooded gum</name>
    <dbReference type="NCBI Taxonomy" id="71139"/>
    <lineage>
        <taxon>Eukaryota</taxon>
        <taxon>Viridiplantae</taxon>
        <taxon>Streptophyta</taxon>
        <taxon>Embryophyta</taxon>
        <taxon>Tracheophyta</taxon>
        <taxon>Spermatophyta</taxon>
        <taxon>Magnoliopsida</taxon>
        <taxon>eudicotyledons</taxon>
        <taxon>Gunneridae</taxon>
        <taxon>Pentapetalae</taxon>
        <taxon>rosids</taxon>
        <taxon>malvids</taxon>
        <taxon>Myrtales</taxon>
        <taxon>Myrtaceae</taxon>
        <taxon>Myrtoideae</taxon>
        <taxon>Eucalypteae</taxon>
        <taxon>Eucalyptus</taxon>
    </lineage>
</organism>
<proteinExistence type="predicted"/>
<keyword evidence="2" id="KW-0812">Transmembrane</keyword>
<evidence type="ECO:0000313" key="4">
    <source>
        <dbReference type="EMBL" id="KCW53120.1"/>
    </source>
</evidence>
<feature type="transmembrane region" description="Helical" evidence="2">
    <location>
        <begin position="100"/>
        <end position="125"/>
    </location>
</feature>
<feature type="transmembrane region" description="Helical" evidence="2">
    <location>
        <begin position="59"/>
        <end position="80"/>
    </location>
</feature>
<feature type="domain" description="DUF4220" evidence="3">
    <location>
        <begin position="51"/>
        <end position="357"/>
    </location>
</feature>